<feature type="transmembrane region" description="Helical" evidence="1">
    <location>
        <begin position="80"/>
        <end position="102"/>
    </location>
</feature>
<gene>
    <name evidence="2" type="ORF">ABW286_11780</name>
</gene>
<sequence>MEKKKKYKLLGFSRMTESIKANIMVLSTGKHISLPIQELESSDISEDLNRHEIKEMYRRLYGKSDLVTAYDMKDRQDRSWFAYQLISLSLTVIYIFCTITGIKPVNIGFLDIVAPPAIFLYPLTFILVDILNEFYGLRLARRAIFISLFTNILFVCGLLVTSALPGISEWGLGKAYTEIVDSIAAVLIASSLAYVISENANSWLLCKIKEMTNSRWLFIRVLTSSVVAIALDSVIFCTLAFYNTLSFDIIKTIILSQFFIKMTYAVIGVFPIYGTRYLFRKYINKNI</sequence>
<comment type="similarity">
    <text evidence="1">Belongs to the vitamin uptake transporter (VUT/ECF) (TC 2.A.88) family. Q precursor transporter subfamily.</text>
</comment>
<dbReference type="PANTHER" id="PTHR34300:SF2">
    <property type="entry name" value="QUEUOSINE PRECURSOR TRANSPORTER-RELATED"/>
    <property type="match status" value="1"/>
</dbReference>
<dbReference type="EMBL" id="JBFKZN010000005">
    <property type="protein sequence ID" value="MEW5289855.1"/>
    <property type="molecule type" value="Genomic_DNA"/>
</dbReference>
<dbReference type="InterPro" id="IPR003744">
    <property type="entry name" value="YhhQ"/>
</dbReference>
<evidence type="ECO:0000313" key="2">
    <source>
        <dbReference type="EMBL" id="MEW5289855.1"/>
    </source>
</evidence>
<keyword evidence="1" id="KW-0812">Transmembrane</keyword>
<comment type="function">
    <text evidence="1">Involved in the import of queuosine (Q) precursors, required for Q precursor salvage.</text>
</comment>
<protein>
    <recommendedName>
        <fullName evidence="1">Probable queuosine precursor transporter</fullName>
        <shortName evidence="1">Q precursor transporter</shortName>
    </recommendedName>
</protein>
<dbReference type="PANTHER" id="PTHR34300">
    <property type="entry name" value="QUEUOSINE PRECURSOR TRANSPORTER-RELATED"/>
    <property type="match status" value="1"/>
</dbReference>
<keyword evidence="1" id="KW-0997">Cell inner membrane</keyword>
<keyword evidence="3" id="KW-1185">Reference proteome</keyword>
<comment type="caution">
    <text evidence="2">The sequence shown here is derived from an EMBL/GenBank/DDBJ whole genome shotgun (WGS) entry which is preliminary data.</text>
</comment>
<reference evidence="2 3" key="1">
    <citation type="submission" date="2024-07" db="EMBL/GenBank/DDBJ databases">
        <authorList>
            <person name="Dulla G.F.J."/>
            <person name="Delorm J.G."/>
        </authorList>
    </citation>
    <scope>NUCLEOTIDE SEQUENCE [LARGE SCALE GENOMIC DNA]</scope>
    <source>
        <strain evidence="2 3">JGD 233</strain>
    </source>
</reference>
<evidence type="ECO:0000256" key="1">
    <source>
        <dbReference type="HAMAP-Rule" id="MF_02088"/>
    </source>
</evidence>
<keyword evidence="1" id="KW-1133">Transmembrane helix</keyword>
<dbReference type="Proteomes" id="UP001554567">
    <property type="component" value="Unassembled WGS sequence"/>
</dbReference>
<keyword evidence="1" id="KW-0472">Membrane</keyword>
<comment type="subcellular location">
    <subcellularLocation>
        <location evidence="1">Cell inner membrane</location>
        <topology evidence="1">Multi-pass membrane protein</topology>
    </subcellularLocation>
</comment>
<name>A0ABV3N219_9GAMM</name>
<dbReference type="RefSeq" id="WP_367167580.1">
    <property type="nucleotide sequence ID" value="NZ_JBFKZN010000005.1"/>
</dbReference>
<feature type="transmembrane region" description="Helical" evidence="1">
    <location>
        <begin position="179"/>
        <end position="196"/>
    </location>
</feature>
<keyword evidence="1" id="KW-1003">Cell membrane</keyword>
<accession>A0ABV3N219</accession>
<proteinExistence type="inferred from homology"/>
<feature type="transmembrane region" description="Helical" evidence="1">
    <location>
        <begin position="143"/>
        <end position="167"/>
    </location>
</feature>
<feature type="transmembrane region" description="Helical" evidence="1">
    <location>
        <begin position="108"/>
        <end position="131"/>
    </location>
</feature>
<feature type="transmembrane region" description="Helical" evidence="1">
    <location>
        <begin position="254"/>
        <end position="279"/>
    </location>
</feature>
<organism evidence="2 3">
    <name type="scientific">Erwinia papayae</name>
    <dbReference type="NCBI Taxonomy" id="206499"/>
    <lineage>
        <taxon>Bacteria</taxon>
        <taxon>Pseudomonadati</taxon>
        <taxon>Pseudomonadota</taxon>
        <taxon>Gammaproteobacteria</taxon>
        <taxon>Enterobacterales</taxon>
        <taxon>Erwiniaceae</taxon>
        <taxon>Erwinia</taxon>
    </lineage>
</organism>
<evidence type="ECO:0000313" key="3">
    <source>
        <dbReference type="Proteomes" id="UP001554567"/>
    </source>
</evidence>
<keyword evidence="1" id="KW-0813">Transport</keyword>
<dbReference type="Pfam" id="PF02592">
    <property type="entry name" value="Vut_1"/>
    <property type="match status" value="1"/>
</dbReference>
<feature type="transmembrane region" description="Helical" evidence="1">
    <location>
        <begin position="217"/>
        <end position="242"/>
    </location>
</feature>
<dbReference type="NCBIfam" id="TIGR00697">
    <property type="entry name" value="queuosine precursor transporter"/>
    <property type="match status" value="1"/>
</dbReference>
<dbReference type="HAMAP" id="MF_02088">
    <property type="entry name" value="Q_prec_transport"/>
    <property type="match status" value="1"/>
</dbReference>